<dbReference type="RefSeq" id="WP_012597979.1">
    <property type="nucleotide sequence ID" value="NC_011729.1"/>
</dbReference>
<name>B7KEK7_GLOC7</name>
<accession>B7KEK7</accession>
<dbReference type="AlphaFoldDB" id="B7KEK7"/>
<evidence type="ECO:0000313" key="2">
    <source>
        <dbReference type="EMBL" id="ACK69032.1"/>
    </source>
</evidence>
<dbReference type="Proteomes" id="UP000002384">
    <property type="component" value="Chromosome"/>
</dbReference>
<organism evidence="2 3">
    <name type="scientific">Gloeothece citriformis (strain PCC 7424)</name>
    <name type="common">Cyanothece sp. (strain PCC 7424)</name>
    <dbReference type="NCBI Taxonomy" id="65393"/>
    <lineage>
        <taxon>Bacteria</taxon>
        <taxon>Bacillati</taxon>
        <taxon>Cyanobacteriota</taxon>
        <taxon>Cyanophyceae</taxon>
        <taxon>Oscillatoriophycideae</taxon>
        <taxon>Chroococcales</taxon>
        <taxon>Aphanothecaceae</taxon>
        <taxon>Gloeothece</taxon>
        <taxon>Gloeothece citriformis</taxon>
    </lineage>
</organism>
<dbReference type="HOGENOM" id="CLU_205767_0_0_3"/>
<evidence type="ECO:0000313" key="3">
    <source>
        <dbReference type="Proteomes" id="UP000002384"/>
    </source>
</evidence>
<gene>
    <name evidence="2" type="ordered locus">PCC7424_0570</name>
</gene>
<keyword evidence="1" id="KW-0812">Transmembrane</keyword>
<feature type="transmembrane region" description="Helical" evidence="1">
    <location>
        <begin position="6"/>
        <end position="26"/>
    </location>
</feature>
<dbReference type="EMBL" id="CP001291">
    <property type="protein sequence ID" value="ACK69032.1"/>
    <property type="molecule type" value="Genomic_DNA"/>
</dbReference>
<dbReference type="OrthoDB" id="9951920at2"/>
<evidence type="ECO:0000256" key="1">
    <source>
        <dbReference type="SAM" id="Phobius"/>
    </source>
</evidence>
<dbReference type="STRING" id="65393.PCC7424_0570"/>
<keyword evidence="3" id="KW-1185">Reference proteome</keyword>
<protein>
    <submittedName>
        <fullName evidence="2">Uncharacterized protein</fullName>
    </submittedName>
</protein>
<dbReference type="KEGG" id="cyc:PCC7424_0570"/>
<sequence>MMKYKTVSYGIWLTNLFIGFLLVYMIKTVGGINLIAECHAEEWILGECDSVKLKDKN</sequence>
<keyword evidence="1" id="KW-1133">Transmembrane helix</keyword>
<keyword evidence="1" id="KW-0472">Membrane</keyword>
<reference evidence="3" key="1">
    <citation type="journal article" date="2011" name="MBio">
        <title>Novel metabolic attributes of the genus Cyanothece, comprising a group of unicellular nitrogen-fixing Cyanobacteria.</title>
        <authorList>
            <person name="Bandyopadhyay A."/>
            <person name="Elvitigala T."/>
            <person name="Welsh E."/>
            <person name="Stockel J."/>
            <person name="Liberton M."/>
            <person name="Min H."/>
            <person name="Sherman L.A."/>
            <person name="Pakrasi H.B."/>
        </authorList>
    </citation>
    <scope>NUCLEOTIDE SEQUENCE [LARGE SCALE GENOMIC DNA]</scope>
    <source>
        <strain evidence="3">PCC 7424</strain>
    </source>
</reference>
<proteinExistence type="predicted"/>